<dbReference type="Proteomes" id="UP000176682">
    <property type="component" value="Unassembled WGS sequence"/>
</dbReference>
<proteinExistence type="predicted"/>
<evidence type="ECO:0000313" key="2">
    <source>
        <dbReference type="Proteomes" id="UP000176682"/>
    </source>
</evidence>
<sequence length="201" mass="21746">MTTSDAKTILVDIISHLLASDPDSVLGQVLEDLDLSSVLDDLGLESVQTAFVLGRPHRLSAQDELLHLSVLISDDRFYLLINAVDQAVWRALGQDERPVALIAALVKDGFVGVVGSPKTQYLVLEVVPKDGGGAVIYPGCFYEVPSDLGERNGYARLRLTAARFALLLELLNTLLENGTFMVGDLPIPRSSKTPPVPELIL</sequence>
<accession>A0A1F5FER6</accession>
<comment type="caution">
    <text evidence="1">The sequence shown here is derived from an EMBL/GenBank/DDBJ whole genome shotgun (WGS) entry which is preliminary data.</text>
</comment>
<dbReference type="AlphaFoldDB" id="A0A1F5FER6"/>
<reference evidence="1 2" key="1">
    <citation type="journal article" date="2016" name="Nat. Commun.">
        <title>Thousands of microbial genomes shed light on interconnected biogeochemical processes in an aquifer system.</title>
        <authorList>
            <person name="Anantharaman K."/>
            <person name="Brown C.T."/>
            <person name="Hug L.A."/>
            <person name="Sharon I."/>
            <person name="Castelle C.J."/>
            <person name="Probst A.J."/>
            <person name="Thomas B.C."/>
            <person name="Singh A."/>
            <person name="Wilkins M.J."/>
            <person name="Karaoz U."/>
            <person name="Brodie E.L."/>
            <person name="Williams K.H."/>
            <person name="Hubbard S.S."/>
            <person name="Banfield J.F."/>
        </authorList>
    </citation>
    <scope>NUCLEOTIDE SEQUENCE [LARGE SCALE GENOMIC DNA]</scope>
</reference>
<gene>
    <name evidence="1" type="ORF">A2368_00285</name>
</gene>
<evidence type="ECO:0000313" key="1">
    <source>
        <dbReference type="EMBL" id="OGD78113.1"/>
    </source>
</evidence>
<dbReference type="EMBL" id="MFAM01000060">
    <property type="protein sequence ID" value="OGD78113.1"/>
    <property type="molecule type" value="Genomic_DNA"/>
</dbReference>
<protein>
    <submittedName>
        <fullName evidence="1">Uncharacterized protein</fullName>
    </submittedName>
</protein>
<name>A0A1F5FER6_9BACT</name>
<organism evidence="1 2">
    <name type="scientific">Candidatus Collierbacteria bacterium RIFOXYB1_FULL_49_13</name>
    <dbReference type="NCBI Taxonomy" id="1817728"/>
    <lineage>
        <taxon>Bacteria</taxon>
        <taxon>Candidatus Collieribacteriota</taxon>
    </lineage>
</organism>